<dbReference type="InterPro" id="IPR008964">
    <property type="entry name" value="Invasin/intimin_cell_adhesion"/>
</dbReference>
<dbReference type="SMART" id="SM00060">
    <property type="entry name" value="FN3"/>
    <property type="match status" value="1"/>
</dbReference>
<dbReference type="PROSITE" id="PS50853">
    <property type="entry name" value="FN3"/>
    <property type="match status" value="1"/>
</dbReference>
<dbReference type="Gene3D" id="2.160.20.10">
    <property type="entry name" value="Single-stranded right-handed beta-helix, Pectin lyase-like"/>
    <property type="match status" value="1"/>
</dbReference>
<dbReference type="InterPro" id="IPR011050">
    <property type="entry name" value="Pectin_lyase_fold/virulence"/>
</dbReference>
<keyword evidence="3" id="KW-1185">Reference proteome</keyword>
<dbReference type="Gene3D" id="2.60.40.10">
    <property type="entry name" value="Immunoglobulins"/>
    <property type="match status" value="1"/>
</dbReference>
<dbReference type="InterPro" id="IPR036116">
    <property type="entry name" value="FN3_sf"/>
</dbReference>
<dbReference type="SUPFAM" id="SSF51126">
    <property type="entry name" value="Pectin lyase-like"/>
    <property type="match status" value="2"/>
</dbReference>
<dbReference type="Pfam" id="PF02368">
    <property type="entry name" value="Big_2"/>
    <property type="match status" value="1"/>
</dbReference>
<keyword evidence="2" id="KW-0614">Plasmid</keyword>
<dbReference type="Pfam" id="PF00041">
    <property type="entry name" value="fn3"/>
    <property type="match status" value="1"/>
</dbReference>
<feature type="domain" description="Fibronectin type-III" evidence="1">
    <location>
        <begin position="938"/>
        <end position="1026"/>
    </location>
</feature>
<name>A0ABX8H4V4_9BACT</name>
<protein>
    <submittedName>
        <fullName evidence="2">Ig-like domain-containing protein</fullName>
    </submittedName>
</protein>
<dbReference type="SUPFAM" id="SSF49373">
    <property type="entry name" value="Invasin/intimin cell-adhesion fragments"/>
    <property type="match status" value="1"/>
</dbReference>
<dbReference type="SMART" id="SM00710">
    <property type="entry name" value="PbH1"/>
    <property type="match status" value="4"/>
</dbReference>
<dbReference type="InterPro" id="IPR006626">
    <property type="entry name" value="PbH1"/>
</dbReference>
<proteinExistence type="predicted"/>
<evidence type="ECO:0000259" key="1">
    <source>
        <dbReference type="PROSITE" id="PS50853"/>
    </source>
</evidence>
<dbReference type="InterPro" id="IPR026444">
    <property type="entry name" value="Secre_tail"/>
</dbReference>
<geneLocation type="plasmid" evidence="2 3">
    <name>p1</name>
</geneLocation>
<dbReference type="InterPro" id="IPR003343">
    <property type="entry name" value="Big_2"/>
</dbReference>
<accession>A0ABX8H4V4</accession>
<dbReference type="EMBL" id="CP076130">
    <property type="protein sequence ID" value="QWG10744.1"/>
    <property type="molecule type" value="Genomic_DNA"/>
</dbReference>
<dbReference type="Pfam" id="PF18962">
    <property type="entry name" value="Por_Secre_tail"/>
    <property type="match status" value="1"/>
</dbReference>
<dbReference type="InterPro" id="IPR003961">
    <property type="entry name" value="FN3_dom"/>
</dbReference>
<dbReference type="SUPFAM" id="SSF49265">
    <property type="entry name" value="Fibronectin type III"/>
    <property type="match status" value="1"/>
</dbReference>
<gene>
    <name evidence="2" type="ORF">KM029_25510</name>
</gene>
<dbReference type="Gene3D" id="2.60.40.1080">
    <property type="match status" value="1"/>
</dbReference>
<dbReference type="RefSeq" id="WP_144077234.1">
    <property type="nucleotide sequence ID" value="NZ_CP076130.1"/>
</dbReference>
<reference evidence="2 3" key="1">
    <citation type="submission" date="2021-05" db="EMBL/GenBank/DDBJ databases">
        <title>Comparative genomic studies on the polysaccharide-degrading batcterial strains of the Flammeovirga genus.</title>
        <authorList>
            <person name="Zewei F."/>
            <person name="Zheng Z."/>
            <person name="Yu L."/>
            <person name="Ruyue G."/>
            <person name="Yanhong M."/>
            <person name="Yuanyuan C."/>
            <person name="Jingyan G."/>
            <person name="Wenjun H."/>
        </authorList>
    </citation>
    <scope>NUCLEOTIDE SEQUENCE [LARGE SCALE GENOMIC DNA]</scope>
    <source>
        <strain evidence="2 3">YS10</strain>
        <plasmid evidence="2 3">p1</plasmid>
    </source>
</reference>
<organism evidence="2 3">
    <name type="scientific">Flammeovirga kamogawensis</name>
    <dbReference type="NCBI Taxonomy" id="373891"/>
    <lineage>
        <taxon>Bacteria</taxon>
        <taxon>Pseudomonadati</taxon>
        <taxon>Bacteroidota</taxon>
        <taxon>Cytophagia</taxon>
        <taxon>Cytophagales</taxon>
        <taxon>Flammeovirgaceae</taxon>
        <taxon>Flammeovirga</taxon>
    </lineage>
</organism>
<sequence>MRILFTTLLLSFIFAVYPNTNINAQTKTIDNLSNFDYLFEKTNNISIDTGIPANFNNDSSRIVRSDIQNGHVIYAIRNISAVSVDFWGVDGDPNDGIVKVFASSDGVTYVQLTLQNEILDETSSLRYLKRYQNANALWNGINFIKIELSGGDASWKAQLSKIEITNTIFSNSVATDSLNNFENVISYSNLIIDNNNTSSFNNDMSRAVRVNTDSASLVYQNSSDMLNLEVDFWGVTGDTGSGDISVYISSNGVDYQKTVLTTSVYISYGYRDLSTFTTVNDLPLNTKYIKVVLSEGNAAWKGHLGSVRIKTQRASKNFYLSNNGNDSDAGTENKPWKTLAKISATSLGAGDSVFFKKGDRFDGHFVVNGSGMQDAPLVITSYGTGNLPIITGEVGEENGGDYQEAILVENNDNIEISNLEINNERSASREGILDDDAYGILIINTGSQSMNNFVIRNVKFQNVYAAKAVLKEEGEDAFNNLEVAALRFYSTKNTTIGQEKNINNILVEDSYFTDLQRLGIHIKHQGGDTGVGNDSINSNMNCVVRNNEFHFIGGTCVLPIRTYNALIEDNLFNHPGASIDDRMPGRGSSVWNWRCFNTVIQYNKCLSTRGYLDSHGIHIDHENVNTFIQYNYMEDCEGGFVEILGGNHNSVYRFNVSVNDGWRENPSWANSNHTIWINEVAPSGTHYSDENYIYNNTVFMDSAYSTSIDIDGKSTHIFNNIFYAAEGNIGGKRVSINTNGETFFMSNNLFAGGINGQFSNLDVDKVWGDPAFLAEGVLSKYGYQLQEGSPAINSGTTKVGPAIPGAGYGIFKDLTPYPTVDYYGNGINLFDGTPNIGACNAKNGEFVDDISLTPQEISIDSSLVTIAAGDTQILNATILPTAHTIIWTSDNQAVATVDQNGLVTAIAGGKAIISAATEGGHISTSCDVIVTSALPLTVPSNVVITAFNQSAKVEWVEGQNATTHKIQYKKDGYAWQTISDIYNDNSDEYWLSNLEEGTDYTVRIRAYNTAYASAWSELASFTTNSSNSRVLAVDDTDLKFSFAPNPAEHQLYFKGLLAPTPVLVIDINGRVILEEEVKHSLNIQNLRSGVYILKVEGHRAMRFIKK</sequence>
<dbReference type="InterPro" id="IPR013783">
    <property type="entry name" value="Ig-like_fold"/>
</dbReference>
<evidence type="ECO:0000313" key="3">
    <source>
        <dbReference type="Proteomes" id="UP000682802"/>
    </source>
</evidence>
<dbReference type="SMART" id="SM00635">
    <property type="entry name" value="BID_2"/>
    <property type="match status" value="1"/>
</dbReference>
<dbReference type="InterPro" id="IPR012334">
    <property type="entry name" value="Pectin_lyas_fold"/>
</dbReference>
<evidence type="ECO:0000313" key="2">
    <source>
        <dbReference type="EMBL" id="QWG10744.1"/>
    </source>
</evidence>
<dbReference type="NCBIfam" id="TIGR04183">
    <property type="entry name" value="Por_Secre_tail"/>
    <property type="match status" value="1"/>
</dbReference>
<dbReference type="CDD" id="cd00063">
    <property type="entry name" value="FN3"/>
    <property type="match status" value="1"/>
</dbReference>
<dbReference type="Proteomes" id="UP000682802">
    <property type="component" value="Plasmid p1"/>
</dbReference>